<protein>
    <submittedName>
        <fullName evidence="1">Uncharacterized protein</fullName>
    </submittedName>
</protein>
<dbReference type="EMBL" id="GBXM01028921">
    <property type="protein sequence ID" value="JAH79656.1"/>
    <property type="molecule type" value="Transcribed_RNA"/>
</dbReference>
<reference evidence="1" key="2">
    <citation type="journal article" date="2015" name="Fish Shellfish Immunol.">
        <title>Early steps in the European eel (Anguilla anguilla)-Vibrio vulnificus interaction in the gills: Role of the RtxA13 toxin.</title>
        <authorList>
            <person name="Callol A."/>
            <person name="Pajuelo D."/>
            <person name="Ebbesson L."/>
            <person name="Teles M."/>
            <person name="MacKenzie S."/>
            <person name="Amaro C."/>
        </authorList>
    </citation>
    <scope>NUCLEOTIDE SEQUENCE</scope>
</reference>
<sequence>MFTTVICNNTIRSFLFCAYINEKITHFTEVCFD</sequence>
<evidence type="ECO:0000313" key="1">
    <source>
        <dbReference type="EMBL" id="JAH79656.1"/>
    </source>
</evidence>
<proteinExistence type="predicted"/>
<organism evidence="1">
    <name type="scientific">Anguilla anguilla</name>
    <name type="common">European freshwater eel</name>
    <name type="synonym">Muraena anguilla</name>
    <dbReference type="NCBI Taxonomy" id="7936"/>
    <lineage>
        <taxon>Eukaryota</taxon>
        <taxon>Metazoa</taxon>
        <taxon>Chordata</taxon>
        <taxon>Craniata</taxon>
        <taxon>Vertebrata</taxon>
        <taxon>Euteleostomi</taxon>
        <taxon>Actinopterygii</taxon>
        <taxon>Neopterygii</taxon>
        <taxon>Teleostei</taxon>
        <taxon>Anguilliformes</taxon>
        <taxon>Anguillidae</taxon>
        <taxon>Anguilla</taxon>
    </lineage>
</organism>
<dbReference type="AlphaFoldDB" id="A0A0E9VNQ2"/>
<name>A0A0E9VNQ2_ANGAN</name>
<reference evidence="1" key="1">
    <citation type="submission" date="2014-11" db="EMBL/GenBank/DDBJ databases">
        <authorList>
            <person name="Amaro Gonzalez C."/>
        </authorList>
    </citation>
    <scope>NUCLEOTIDE SEQUENCE</scope>
</reference>
<accession>A0A0E9VNQ2</accession>